<proteinExistence type="predicted"/>
<organism evidence="2 3">
    <name type="scientific">Albugo candida</name>
    <dbReference type="NCBI Taxonomy" id="65357"/>
    <lineage>
        <taxon>Eukaryota</taxon>
        <taxon>Sar</taxon>
        <taxon>Stramenopiles</taxon>
        <taxon>Oomycota</taxon>
        <taxon>Peronosporomycetes</taxon>
        <taxon>Albuginales</taxon>
        <taxon>Albuginaceae</taxon>
        <taxon>Albugo</taxon>
    </lineage>
</organism>
<evidence type="ECO:0000313" key="3">
    <source>
        <dbReference type="Proteomes" id="UP000053237"/>
    </source>
</evidence>
<dbReference type="EMBL" id="CAIX01000244">
    <property type="protein sequence ID" value="CCI48728.1"/>
    <property type="molecule type" value="Genomic_DNA"/>
</dbReference>
<reference evidence="2 3" key="1">
    <citation type="submission" date="2012-05" db="EMBL/GenBank/DDBJ databases">
        <title>Recombination and specialization in a pathogen metapopulation.</title>
        <authorList>
            <person name="Gardiner A."/>
            <person name="Kemen E."/>
            <person name="Schultz-Larsen T."/>
            <person name="MacLean D."/>
            <person name="Van Oosterhout C."/>
            <person name="Jones J.D.G."/>
        </authorList>
    </citation>
    <scope>NUCLEOTIDE SEQUENCE [LARGE SCALE GENOMIC DNA]</scope>
    <source>
        <strain evidence="2 3">Ac Nc2</strain>
    </source>
</reference>
<name>A0A024GQU2_9STRA</name>
<evidence type="ECO:0000256" key="1">
    <source>
        <dbReference type="SAM" id="MobiDB-lite"/>
    </source>
</evidence>
<accession>A0A024GQU2</accession>
<feature type="region of interest" description="Disordered" evidence="1">
    <location>
        <begin position="1"/>
        <end position="32"/>
    </location>
</feature>
<gene>
    <name evidence="2" type="ORF">BN9_099270</name>
</gene>
<protein>
    <submittedName>
        <fullName evidence="2">Uncharacterized protein</fullName>
    </submittedName>
</protein>
<dbReference type="AlphaFoldDB" id="A0A024GQU2"/>
<dbReference type="Proteomes" id="UP000053237">
    <property type="component" value="Unassembled WGS sequence"/>
</dbReference>
<evidence type="ECO:0000313" key="2">
    <source>
        <dbReference type="EMBL" id="CCI48728.1"/>
    </source>
</evidence>
<dbReference type="InParanoid" id="A0A024GQU2"/>
<feature type="compositionally biased region" description="Basic and acidic residues" evidence="1">
    <location>
        <begin position="18"/>
        <end position="27"/>
    </location>
</feature>
<comment type="caution">
    <text evidence="2">The sequence shown here is derived from an EMBL/GenBank/DDBJ whole genome shotgun (WGS) entry which is preliminary data.</text>
</comment>
<sequence length="127" mass="14723">MDDPDDESHATQSENEEHEQHSERVGDIMDGNVESSDAIERIRLDDGSGIIMAMIKNKEDPREDKRRMNTIASNECNGEYTDLDYKAIELGLSVLYNKPEFIQTYPVRSACVWLVLEDEIRLCNWKW</sequence>
<keyword evidence="3" id="KW-1185">Reference proteome</keyword>